<evidence type="ECO:0000256" key="1">
    <source>
        <dbReference type="SAM" id="SignalP"/>
    </source>
</evidence>
<dbReference type="EMBL" id="JASJQH010001754">
    <property type="protein sequence ID" value="KAK9760845.1"/>
    <property type="molecule type" value="Genomic_DNA"/>
</dbReference>
<dbReference type="Proteomes" id="UP001479436">
    <property type="component" value="Unassembled WGS sequence"/>
</dbReference>
<accession>A0ABR2WH55</accession>
<sequence length="85" mass="9137">MNLQILGSTLAVLFIWIAPISSECILPPIKHYAVPATLTPPKIDGSLDDIGWANAPWTEEFADALVLSKSSSSTQLKTRAKVSAE</sequence>
<reference evidence="2 3" key="1">
    <citation type="submission" date="2023-04" db="EMBL/GenBank/DDBJ databases">
        <title>Genome of Basidiobolus ranarum AG-B5.</title>
        <authorList>
            <person name="Stajich J.E."/>
            <person name="Carter-House D."/>
            <person name="Gryganskyi A."/>
        </authorList>
    </citation>
    <scope>NUCLEOTIDE SEQUENCE [LARGE SCALE GENOMIC DNA]</scope>
    <source>
        <strain evidence="2 3">AG-B5</strain>
    </source>
</reference>
<keyword evidence="3" id="KW-1185">Reference proteome</keyword>
<organism evidence="2 3">
    <name type="scientific">Basidiobolus ranarum</name>
    <dbReference type="NCBI Taxonomy" id="34480"/>
    <lineage>
        <taxon>Eukaryota</taxon>
        <taxon>Fungi</taxon>
        <taxon>Fungi incertae sedis</taxon>
        <taxon>Zoopagomycota</taxon>
        <taxon>Entomophthoromycotina</taxon>
        <taxon>Basidiobolomycetes</taxon>
        <taxon>Basidiobolales</taxon>
        <taxon>Basidiobolaceae</taxon>
        <taxon>Basidiobolus</taxon>
    </lineage>
</organism>
<keyword evidence="1" id="KW-0732">Signal</keyword>
<protein>
    <submittedName>
        <fullName evidence="2">Uncharacterized protein</fullName>
    </submittedName>
</protein>
<gene>
    <name evidence="2" type="ORF">K7432_014723</name>
</gene>
<evidence type="ECO:0000313" key="2">
    <source>
        <dbReference type="EMBL" id="KAK9760845.1"/>
    </source>
</evidence>
<evidence type="ECO:0000313" key="3">
    <source>
        <dbReference type="Proteomes" id="UP001479436"/>
    </source>
</evidence>
<proteinExistence type="predicted"/>
<name>A0ABR2WH55_9FUNG</name>
<feature type="signal peptide" evidence="1">
    <location>
        <begin position="1"/>
        <end position="22"/>
    </location>
</feature>
<dbReference type="SUPFAM" id="SSF49344">
    <property type="entry name" value="CBD9-like"/>
    <property type="match status" value="1"/>
</dbReference>
<comment type="caution">
    <text evidence="2">The sequence shown here is derived from an EMBL/GenBank/DDBJ whole genome shotgun (WGS) entry which is preliminary data.</text>
</comment>
<dbReference type="Gene3D" id="2.60.40.1190">
    <property type="match status" value="1"/>
</dbReference>
<feature type="chain" id="PRO_5046460741" evidence="1">
    <location>
        <begin position="23"/>
        <end position="85"/>
    </location>
</feature>